<dbReference type="InterPro" id="IPR034152">
    <property type="entry name" value="SLIRP_RRM"/>
</dbReference>
<accession>A0A6J1LP67</accession>
<dbReference type="InterPro" id="IPR012677">
    <property type="entry name" value="Nucleotide-bd_a/b_plait_sf"/>
</dbReference>
<reference evidence="5" key="1">
    <citation type="submission" date="2025-08" db="UniProtKB">
        <authorList>
            <consortium name="RefSeq"/>
        </authorList>
    </citation>
    <scope>IDENTIFICATION</scope>
    <source>
        <strain evidence="5">15085-1641.00</strain>
        <tissue evidence="5">Whole body</tissue>
    </source>
</reference>
<dbReference type="PANTHER" id="PTHR11176">
    <property type="entry name" value="BOULE-RELATED"/>
    <property type="match status" value="1"/>
</dbReference>
<gene>
    <name evidence="5" type="primary">LOC111598396</name>
</gene>
<dbReference type="PANTHER" id="PTHR11176:SF57">
    <property type="entry name" value="PROTEIN BOULE"/>
    <property type="match status" value="1"/>
</dbReference>
<dbReference type="RefSeq" id="XP_023169390.1">
    <property type="nucleotide sequence ID" value="XM_023313622.1"/>
</dbReference>
<dbReference type="OrthoDB" id="267048at2759"/>
<dbReference type="KEGG" id="dhe:111598396"/>
<dbReference type="SMART" id="SM00360">
    <property type="entry name" value="RRM"/>
    <property type="match status" value="1"/>
</dbReference>
<dbReference type="CTD" id="3772560"/>
<evidence type="ECO:0000256" key="1">
    <source>
        <dbReference type="ARBA" id="ARBA00022884"/>
    </source>
</evidence>
<dbReference type="Proteomes" id="UP000504633">
    <property type="component" value="Unplaced"/>
</dbReference>
<dbReference type="Pfam" id="PF00076">
    <property type="entry name" value="RRM_1"/>
    <property type="match status" value="1"/>
</dbReference>
<evidence type="ECO:0000256" key="2">
    <source>
        <dbReference type="PROSITE-ProRule" id="PRU00176"/>
    </source>
</evidence>
<dbReference type="PROSITE" id="PS50102">
    <property type="entry name" value="RRM"/>
    <property type="match status" value="1"/>
</dbReference>
<dbReference type="InterPro" id="IPR035979">
    <property type="entry name" value="RBD_domain_sf"/>
</dbReference>
<keyword evidence="1 2" id="KW-0694">RNA-binding</keyword>
<name>A0A6J1LP67_DROHY</name>
<dbReference type="SUPFAM" id="SSF54928">
    <property type="entry name" value="RNA-binding domain, RBD"/>
    <property type="match status" value="1"/>
</dbReference>
<evidence type="ECO:0000259" key="3">
    <source>
        <dbReference type="PROSITE" id="PS50102"/>
    </source>
</evidence>
<dbReference type="GeneID" id="111598396"/>
<dbReference type="InterPro" id="IPR000504">
    <property type="entry name" value="RRM_dom"/>
</dbReference>
<dbReference type="CDD" id="cd12242">
    <property type="entry name" value="RRM_SLIRP"/>
    <property type="match status" value="1"/>
</dbReference>
<feature type="domain" description="RRM" evidence="3">
    <location>
        <begin position="31"/>
        <end position="106"/>
    </location>
</feature>
<proteinExistence type="predicted"/>
<keyword evidence="4" id="KW-1185">Reference proteome</keyword>
<dbReference type="Gene3D" id="3.30.70.330">
    <property type="match status" value="1"/>
</dbReference>
<organism evidence="4 5">
    <name type="scientific">Drosophila hydei</name>
    <name type="common">Fruit fly</name>
    <dbReference type="NCBI Taxonomy" id="7224"/>
    <lineage>
        <taxon>Eukaryota</taxon>
        <taxon>Metazoa</taxon>
        <taxon>Ecdysozoa</taxon>
        <taxon>Arthropoda</taxon>
        <taxon>Hexapoda</taxon>
        <taxon>Insecta</taxon>
        <taxon>Pterygota</taxon>
        <taxon>Neoptera</taxon>
        <taxon>Endopterygota</taxon>
        <taxon>Diptera</taxon>
        <taxon>Brachycera</taxon>
        <taxon>Muscomorpha</taxon>
        <taxon>Ephydroidea</taxon>
        <taxon>Drosophilidae</taxon>
        <taxon>Drosophila</taxon>
    </lineage>
</organism>
<evidence type="ECO:0000313" key="5">
    <source>
        <dbReference type="RefSeq" id="XP_023169390.1"/>
    </source>
</evidence>
<dbReference type="GO" id="GO:0003723">
    <property type="term" value="F:RNA binding"/>
    <property type="evidence" value="ECO:0007669"/>
    <property type="project" value="UniProtKB-UniRule"/>
</dbReference>
<evidence type="ECO:0000313" key="4">
    <source>
        <dbReference type="Proteomes" id="UP000504633"/>
    </source>
</evidence>
<dbReference type="OMA" id="XELREHF"/>
<protein>
    <submittedName>
        <fullName evidence="5">SRA stem-loop-interacting RNA-binding protein, mitochondrial</fullName>
    </submittedName>
</protein>
<dbReference type="AlphaFoldDB" id="A0A6J1LP67"/>
<dbReference type="FunFam" id="3.30.70.330:FF:000494">
    <property type="entry name" value="28 kDa ribonucleoprotein, chloroplastic"/>
    <property type="match status" value="1"/>
</dbReference>
<sequence>MVDKIIRVSETSEILFVHMATAVAKVGKSVHRIFVGNLPWTVGHQELRGYFKEFGRVLNANVIFDKKSGCSKGYGFVSFNSLQALEKIENEQKHILEGNYLNIQKS</sequence>